<evidence type="ECO:0000256" key="1">
    <source>
        <dbReference type="SAM" id="MobiDB-lite"/>
    </source>
</evidence>
<evidence type="ECO:0000256" key="2">
    <source>
        <dbReference type="SAM" id="Phobius"/>
    </source>
</evidence>
<protein>
    <submittedName>
        <fullName evidence="3">Uncharacterized protein</fullName>
    </submittedName>
</protein>
<feature type="transmembrane region" description="Helical" evidence="2">
    <location>
        <begin position="6"/>
        <end position="28"/>
    </location>
</feature>
<keyword evidence="2" id="KW-1133">Transmembrane helix</keyword>
<gene>
    <name evidence="3" type="ORF">SAMN05421810_103563</name>
</gene>
<dbReference type="STRING" id="587909.SAMN05421810_103563"/>
<keyword evidence="2" id="KW-0472">Membrane</keyword>
<reference evidence="4" key="1">
    <citation type="submission" date="2016-10" db="EMBL/GenBank/DDBJ databases">
        <authorList>
            <person name="Varghese N."/>
            <person name="Submissions S."/>
        </authorList>
    </citation>
    <scope>NUCLEOTIDE SEQUENCE [LARGE SCALE GENOMIC DNA]</scope>
    <source>
        <strain evidence="4">CGMCC 4.5579</strain>
    </source>
</reference>
<accession>A0A1I5TKN0</accession>
<evidence type="ECO:0000313" key="3">
    <source>
        <dbReference type="EMBL" id="SFP83629.1"/>
    </source>
</evidence>
<dbReference type="RefSeq" id="WP_092530172.1">
    <property type="nucleotide sequence ID" value="NZ_FOWW01000003.1"/>
</dbReference>
<dbReference type="AlphaFoldDB" id="A0A1I5TKN0"/>
<proteinExistence type="predicted"/>
<organism evidence="3 4">
    <name type="scientific">Amycolatopsis arida</name>
    <dbReference type="NCBI Taxonomy" id="587909"/>
    <lineage>
        <taxon>Bacteria</taxon>
        <taxon>Bacillati</taxon>
        <taxon>Actinomycetota</taxon>
        <taxon>Actinomycetes</taxon>
        <taxon>Pseudonocardiales</taxon>
        <taxon>Pseudonocardiaceae</taxon>
        <taxon>Amycolatopsis</taxon>
    </lineage>
</organism>
<name>A0A1I5TKN0_9PSEU</name>
<feature type="region of interest" description="Disordered" evidence="1">
    <location>
        <begin position="36"/>
        <end position="59"/>
    </location>
</feature>
<keyword evidence="4" id="KW-1185">Reference proteome</keyword>
<dbReference type="EMBL" id="FOWW01000003">
    <property type="protein sequence ID" value="SFP83629.1"/>
    <property type="molecule type" value="Genomic_DNA"/>
</dbReference>
<evidence type="ECO:0000313" key="4">
    <source>
        <dbReference type="Proteomes" id="UP000198727"/>
    </source>
</evidence>
<keyword evidence="2" id="KW-0812">Transmembrane</keyword>
<dbReference type="Proteomes" id="UP000198727">
    <property type="component" value="Unassembled WGS sequence"/>
</dbReference>
<sequence>MGIIETIGVAAGVVVLLLAAVAPALVELNDRASGPVRRTVSGRSGRAAGQRVPTAAWPA</sequence>